<dbReference type="RefSeq" id="WP_154364587.1">
    <property type="nucleotide sequence ID" value="NZ_WKJH01000002.1"/>
</dbReference>
<name>A0A6I2MN43_9FLAO</name>
<dbReference type="InterPro" id="IPR041698">
    <property type="entry name" value="Methyltransf_25"/>
</dbReference>
<dbReference type="AlphaFoldDB" id="A0A6I2MN43"/>
<sequence>MWDERYANEEYAYGTEPNTFFKNVIAQQSLGGSILLPAEGEGRNAVYAAKTGLEVSAFDISIEGKNKAMKLAEKEMVRINYEVGEFFNLSLVNKEYDAAALIFAHFPPQIASKYHHKIADLIKPGGLMIIEGFSVGHLALRKLNPEVGGPGHIDMLYSEETIQRDFPNFEIIQLEEAHVELNEGNFHNGMSKVIRFIGKKIG</sequence>
<evidence type="ECO:0000259" key="1">
    <source>
        <dbReference type="Pfam" id="PF13649"/>
    </source>
</evidence>
<accession>A0A6I2MN43</accession>
<dbReference type="SUPFAM" id="SSF53335">
    <property type="entry name" value="S-adenosyl-L-methionine-dependent methyltransferases"/>
    <property type="match status" value="1"/>
</dbReference>
<dbReference type="OrthoDB" id="9804312at2"/>
<dbReference type="InterPro" id="IPR029063">
    <property type="entry name" value="SAM-dependent_MTases_sf"/>
</dbReference>
<dbReference type="EMBL" id="WKJH01000002">
    <property type="protein sequence ID" value="MRX63614.1"/>
    <property type="molecule type" value="Genomic_DNA"/>
</dbReference>
<dbReference type="GO" id="GO:0032259">
    <property type="term" value="P:methylation"/>
    <property type="evidence" value="ECO:0007669"/>
    <property type="project" value="UniProtKB-KW"/>
</dbReference>
<dbReference type="Proteomes" id="UP000443153">
    <property type="component" value="Unassembled WGS sequence"/>
</dbReference>
<protein>
    <submittedName>
        <fullName evidence="2">Methyltransferase domain-containing protein</fullName>
    </submittedName>
</protein>
<dbReference type="GO" id="GO:0008168">
    <property type="term" value="F:methyltransferase activity"/>
    <property type="evidence" value="ECO:0007669"/>
    <property type="project" value="UniProtKB-KW"/>
</dbReference>
<dbReference type="Gene3D" id="3.40.50.150">
    <property type="entry name" value="Vaccinia Virus protein VP39"/>
    <property type="match status" value="1"/>
</dbReference>
<keyword evidence="2" id="KW-0808">Transferase</keyword>
<dbReference type="Pfam" id="PF13649">
    <property type="entry name" value="Methyltransf_25"/>
    <property type="match status" value="1"/>
</dbReference>
<organism evidence="2 3">
    <name type="scientific">Maribacter luteus</name>
    <dbReference type="NCBI Taxonomy" id="2594478"/>
    <lineage>
        <taxon>Bacteria</taxon>
        <taxon>Pseudomonadati</taxon>
        <taxon>Bacteroidota</taxon>
        <taxon>Flavobacteriia</taxon>
        <taxon>Flavobacteriales</taxon>
        <taxon>Flavobacteriaceae</taxon>
        <taxon>Maribacter</taxon>
    </lineage>
</organism>
<evidence type="ECO:0000313" key="3">
    <source>
        <dbReference type="Proteomes" id="UP000443153"/>
    </source>
</evidence>
<comment type="caution">
    <text evidence="2">The sequence shown here is derived from an EMBL/GenBank/DDBJ whole genome shotgun (WGS) entry which is preliminary data.</text>
</comment>
<feature type="domain" description="Methyltransferase" evidence="1">
    <location>
        <begin position="38"/>
        <end position="126"/>
    </location>
</feature>
<gene>
    <name evidence="2" type="ORF">GJ691_05480</name>
</gene>
<proteinExistence type="predicted"/>
<keyword evidence="2" id="KW-0489">Methyltransferase</keyword>
<keyword evidence="3" id="KW-1185">Reference proteome</keyword>
<reference evidence="2 3" key="1">
    <citation type="submission" date="2019-11" db="EMBL/GenBank/DDBJ databases">
        <title>Maribacter lutea sp. nov., a marine bacterium isolated from intertidal sand.</title>
        <authorList>
            <person name="Liu A."/>
        </authorList>
    </citation>
    <scope>NUCLEOTIDE SEQUENCE [LARGE SCALE GENOMIC DNA]</scope>
    <source>
        <strain evidence="2 3">RZ05</strain>
    </source>
</reference>
<evidence type="ECO:0000313" key="2">
    <source>
        <dbReference type="EMBL" id="MRX63614.1"/>
    </source>
</evidence>